<evidence type="ECO:0000256" key="1">
    <source>
        <dbReference type="SAM" id="Phobius"/>
    </source>
</evidence>
<dbReference type="RefSeq" id="WP_037440836.1">
    <property type="nucleotide sequence ID" value="NZ_JNFF01000055.1"/>
</dbReference>
<keyword evidence="1" id="KW-1133">Transmembrane helix</keyword>
<evidence type="ECO:0000256" key="2">
    <source>
        <dbReference type="SAM" id="SignalP"/>
    </source>
</evidence>
<accession>A0A081PGU4</accession>
<keyword evidence="1" id="KW-0472">Membrane</keyword>
<organism evidence="3 4">
    <name type="scientific">Pedobacter antarcticus 4BY</name>
    <dbReference type="NCBI Taxonomy" id="1358423"/>
    <lineage>
        <taxon>Bacteria</taxon>
        <taxon>Pseudomonadati</taxon>
        <taxon>Bacteroidota</taxon>
        <taxon>Sphingobacteriia</taxon>
        <taxon>Sphingobacteriales</taxon>
        <taxon>Sphingobacteriaceae</taxon>
        <taxon>Pedobacter</taxon>
    </lineage>
</organism>
<evidence type="ECO:0000313" key="4">
    <source>
        <dbReference type="Proteomes" id="UP000028007"/>
    </source>
</evidence>
<gene>
    <name evidence="3" type="ORF">N180_15670</name>
</gene>
<dbReference type="Proteomes" id="UP000028007">
    <property type="component" value="Unassembled WGS sequence"/>
</dbReference>
<comment type="caution">
    <text evidence="3">The sequence shown here is derived from an EMBL/GenBank/DDBJ whole genome shotgun (WGS) entry which is preliminary data.</text>
</comment>
<protein>
    <submittedName>
        <fullName evidence="3">Uncharacterized protein</fullName>
    </submittedName>
</protein>
<name>A0A081PGU4_9SPHI</name>
<keyword evidence="1" id="KW-0812">Transmembrane</keyword>
<proteinExistence type="predicted"/>
<evidence type="ECO:0000313" key="3">
    <source>
        <dbReference type="EMBL" id="KEQ29917.1"/>
    </source>
</evidence>
<reference evidence="3 4" key="1">
    <citation type="journal article" date="1992" name="Int. J. Syst. Bacteriol.">
        <title>Sphingobacterium antarcticus sp. nov. a Psychrotrophic Bacterium from the Soils of Schirmacher Oasis, Antarctica.</title>
        <authorList>
            <person name="Shivaji S."/>
            <person name="Ray M.K."/>
            <person name="Rao N.S."/>
            <person name="Saiserr L."/>
            <person name="Jagannadham M.V."/>
            <person name="Kumar G.S."/>
            <person name="Reddy G."/>
            <person name="Bhargava P.M."/>
        </authorList>
    </citation>
    <scope>NUCLEOTIDE SEQUENCE [LARGE SCALE GENOMIC DNA]</scope>
    <source>
        <strain evidence="3 4">4BY</strain>
    </source>
</reference>
<keyword evidence="2" id="KW-0732">Signal</keyword>
<feature type="transmembrane region" description="Helical" evidence="1">
    <location>
        <begin position="51"/>
        <end position="71"/>
    </location>
</feature>
<feature type="chain" id="PRO_5001761867" evidence="2">
    <location>
        <begin position="26"/>
        <end position="83"/>
    </location>
</feature>
<sequence length="83" mass="8934">MKKFLIICLLFCSAFIGTGISTASAQCAMCSISAEQGTKNGNTQGKGLNTGIVYLLVIPYILIAGIGVLWYKKYRTSKFTQSS</sequence>
<dbReference type="EMBL" id="JNFF01000055">
    <property type="protein sequence ID" value="KEQ29917.1"/>
    <property type="molecule type" value="Genomic_DNA"/>
</dbReference>
<feature type="signal peptide" evidence="2">
    <location>
        <begin position="1"/>
        <end position="25"/>
    </location>
</feature>
<dbReference type="OrthoDB" id="678747at2"/>
<dbReference type="AlphaFoldDB" id="A0A081PGU4"/>
<keyword evidence="4" id="KW-1185">Reference proteome</keyword>